<dbReference type="AlphaFoldDB" id="A0AAE6X1T1"/>
<dbReference type="EMBL" id="CP047363">
    <property type="protein sequence ID" value="QIH78413.1"/>
    <property type="molecule type" value="Genomic_DNA"/>
</dbReference>
<evidence type="ECO:0008006" key="4">
    <source>
        <dbReference type="Google" id="ProtNLM"/>
    </source>
</evidence>
<dbReference type="PANTHER" id="PTHR23523">
    <property type="match status" value="1"/>
</dbReference>
<evidence type="ECO:0000313" key="3">
    <source>
        <dbReference type="Proteomes" id="UP000501122"/>
    </source>
</evidence>
<name>A0AAE6X1T1_9STAP</name>
<dbReference type="InterPro" id="IPR052524">
    <property type="entry name" value="MFS_Cyanate_Porter"/>
</dbReference>
<keyword evidence="1" id="KW-0812">Transmembrane</keyword>
<gene>
    <name evidence="2" type="ORF">GTN30_06975</name>
</gene>
<evidence type="ECO:0000256" key="1">
    <source>
        <dbReference type="SAM" id="Phobius"/>
    </source>
</evidence>
<protein>
    <recommendedName>
        <fullName evidence="4">MFS transporter</fullName>
    </recommendedName>
</protein>
<evidence type="ECO:0000313" key="2">
    <source>
        <dbReference type="EMBL" id="QIH78413.1"/>
    </source>
</evidence>
<accession>A0AAE6X1T1</accession>
<sequence>MLLFTGILLIGIGIAFGNVLAPVFINPSFPLQVGIVTALYTVSMNIFGALSSAS</sequence>
<dbReference type="PANTHER" id="PTHR23523:SF2">
    <property type="entry name" value="2-NITROIMIDAZOLE TRANSPORTER"/>
    <property type="match status" value="1"/>
</dbReference>
<keyword evidence="1" id="KW-1133">Transmembrane helix</keyword>
<reference evidence="2" key="1">
    <citation type="journal article" date="2020" name="Antimicrob. Agents Chemother.">
        <title>The novel macrolide resistance genes mef(D), msr(F) and msr(H) are present on resistance islands in Macrococcus canis, Macrococcus caseolyticus and Staphylococcus aureus.</title>
        <authorList>
            <person name="Schwendener S."/>
            <person name="Dona V."/>
            <person name="Perreten V."/>
        </authorList>
    </citation>
    <scope>NUCLEOTIDE SEQUENCE</scope>
    <source>
        <strain evidence="2">Epi0076A</strain>
    </source>
</reference>
<feature type="transmembrane region" description="Helical" evidence="1">
    <location>
        <begin position="33"/>
        <end position="53"/>
    </location>
</feature>
<dbReference type="Proteomes" id="UP000501122">
    <property type="component" value="Chromosome"/>
</dbReference>
<keyword evidence="1" id="KW-0472">Membrane</keyword>
<organism evidence="2 3">
    <name type="scientific">Macrococcoides canis</name>
    <dbReference type="NCBI Taxonomy" id="1855823"/>
    <lineage>
        <taxon>Bacteria</taxon>
        <taxon>Bacillati</taxon>
        <taxon>Bacillota</taxon>
        <taxon>Bacilli</taxon>
        <taxon>Bacillales</taxon>
        <taxon>Staphylococcaceae</taxon>
        <taxon>Macrococcoides</taxon>
    </lineage>
</organism>
<proteinExistence type="predicted"/>